<dbReference type="EMBL" id="CP050177">
    <property type="protein sequence ID" value="QIQ03302.1"/>
    <property type="molecule type" value="Genomic_DNA"/>
</dbReference>
<dbReference type="InterPro" id="IPR009081">
    <property type="entry name" value="PP-bd_ACP"/>
</dbReference>
<reference evidence="5 6" key="1">
    <citation type="submission" date="2020-03" db="EMBL/GenBank/DDBJ databases">
        <title>A novel species.</title>
        <authorList>
            <person name="Gao J."/>
        </authorList>
    </citation>
    <scope>NUCLEOTIDE SEQUENCE [LARGE SCALE GENOMIC DNA]</scope>
    <source>
        <strain evidence="5 6">QMT-12</strain>
    </source>
</reference>
<dbReference type="RefSeq" id="WP_167028898.1">
    <property type="nucleotide sequence ID" value="NZ_CP050177.1"/>
</dbReference>
<comment type="function">
    <text evidence="3">Carrier of the growing fatty acid chain in fatty acid biosynthesis.</text>
</comment>
<comment type="similarity">
    <text evidence="3">Belongs to the acyl carrier protein (ACP) family.</text>
</comment>
<evidence type="ECO:0000256" key="3">
    <source>
        <dbReference type="HAMAP-Rule" id="MF_01217"/>
    </source>
</evidence>
<dbReference type="UniPathway" id="UPA00094"/>
<keyword evidence="6" id="KW-1185">Reference proteome</keyword>
<keyword evidence="3" id="KW-0276">Fatty acid metabolism</keyword>
<dbReference type="KEGG" id="slia:HA039_14015"/>
<evidence type="ECO:0000256" key="1">
    <source>
        <dbReference type="ARBA" id="ARBA00022450"/>
    </source>
</evidence>
<evidence type="ECO:0000259" key="4">
    <source>
        <dbReference type="PROSITE" id="PS50075"/>
    </source>
</evidence>
<dbReference type="SUPFAM" id="SSF47336">
    <property type="entry name" value="ACP-like"/>
    <property type="match status" value="1"/>
</dbReference>
<dbReference type="Gene3D" id="1.10.1200.10">
    <property type="entry name" value="ACP-like"/>
    <property type="match status" value="1"/>
</dbReference>
<evidence type="ECO:0000256" key="2">
    <source>
        <dbReference type="ARBA" id="ARBA00022553"/>
    </source>
</evidence>
<comment type="pathway">
    <text evidence="3">Lipid metabolism; fatty acid biosynthesis.</text>
</comment>
<protein>
    <recommendedName>
        <fullName evidence="3">Acyl carrier protein</fullName>
        <shortName evidence="3">ACP</shortName>
    </recommendedName>
</protein>
<keyword evidence="3" id="KW-0275">Fatty acid biosynthesis</keyword>
<dbReference type="GO" id="GO:0000036">
    <property type="term" value="F:acyl carrier activity"/>
    <property type="evidence" value="ECO:0007669"/>
    <property type="project" value="UniProtKB-UniRule"/>
</dbReference>
<dbReference type="HAMAP" id="MF_01217">
    <property type="entry name" value="Acyl_carrier"/>
    <property type="match status" value="1"/>
</dbReference>
<dbReference type="GO" id="GO:0005737">
    <property type="term" value="C:cytoplasm"/>
    <property type="evidence" value="ECO:0007669"/>
    <property type="project" value="UniProtKB-SubCell"/>
</dbReference>
<sequence length="93" mass="10140">MSQKAVTLSSDEILARVRVIVAEELELEDEPAAVDPSARFVEDFDADSLALIQILARIDKELTISVPVEEAENLVDLRTLADHVIALAGAERV</sequence>
<keyword evidence="3" id="KW-0444">Lipid biosynthesis</keyword>
<proteinExistence type="inferred from homology"/>
<dbReference type="AlphaFoldDB" id="A0A6G9GYE4"/>
<keyword evidence="1 3" id="KW-0596">Phosphopantetheine</keyword>
<keyword evidence="3" id="KW-0443">Lipid metabolism</keyword>
<keyword evidence="2 3" id="KW-0597">Phosphoprotein</keyword>
<dbReference type="InterPro" id="IPR036736">
    <property type="entry name" value="ACP-like_sf"/>
</dbReference>
<organism evidence="5 6">
    <name type="scientific">Streptomyces liangshanensis</name>
    <dbReference type="NCBI Taxonomy" id="2717324"/>
    <lineage>
        <taxon>Bacteria</taxon>
        <taxon>Bacillati</taxon>
        <taxon>Actinomycetota</taxon>
        <taxon>Actinomycetes</taxon>
        <taxon>Kitasatosporales</taxon>
        <taxon>Streptomycetaceae</taxon>
        <taxon>Streptomyces</taxon>
    </lineage>
</organism>
<feature type="domain" description="Carrier" evidence="4">
    <location>
        <begin position="11"/>
        <end position="91"/>
    </location>
</feature>
<dbReference type="Pfam" id="PF00550">
    <property type="entry name" value="PP-binding"/>
    <property type="match status" value="1"/>
</dbReference>
<accession>A0A6G9GYE4</accession>
<gene>
    <name evidence="3" type="primary">acpP</name>
    <name evidence="5" type="ORF">HA039_14015</name>
</gene>
<keyword evidence="3" id="KW-0963">Cytoplasm</keyword>
<evidence type="ECO:0000313" key="5">
    <source>
        <dbReference type="EMBL" id="QIQ03302.1"/>
    </source>
</evidence>
<feature type="modified residue" description="O-(pantetheine 4'-phosphoryl)serine" evidence="3">
    <location>
        <position position="48"/>
    </location>
</feature>
<comment type="subcellular location">
    <subcellularLocation>
        <location evidence="3">Cytoplasm</location>
    </subcellularLocation>
</comment>
<comment type="PTM">
    <text evidence="3">4'-phosphopantetheine is transferred from CoA to a specific serine of apo-ACP by AcpS. This modification is essential for activity because fatty acids are bound in thioester linkage to the sulfhydryl of the prosthetic group.</text>
</comment>
<dbReference type="InterPro" id="IPR003231">
    <property type="entry name" value="ACP"/>
</dbReference>
<name>A0A6G9GYE4_9ACTN</name>
<evidence type="ECO:0000313" key="6">
    <source>
        <dbReference type="Proteomes" id="UP000501179"/>
    </source>
</evidence>
<dbReference type="PROSITE" id="PS50075">
    <property type="entry name" value="CARRIER"/>
    <property type="match status" value="1"/>
</dbReference>
<dbReference type="Proteomes" id="UP000501179">
    <property type="component" value="Chromosome"/>
</dbReference>